<evidence type="ECO:0008006" key="6">
    <source>
        <dbReference type="Google" id="ProtNLM"/>
    </source>
</evidence>
<dbReference type="Pfam" id="PF04931">
    <property type="entry name" value="DNA_pol_phi"/>
    <property type="match status" value="1"/>
</dbReference>
<dbReference type="STRING" id="1882483.A0A317XXC3"/>
<gene>
    <name evidence="4" type="ORF">BCV70DRAFT_197003</name>
</gene>
<feature type="compositionally biased region" description="Polar residues" evidence="3">
    <location>
        <begin position="805"/>
        <end position="815"/>
    </location>
</feature>
<dbReference type="EMBL" id="KZ819188">
    <property type="protein sequence ID" value="PWZ02752.1"/>
    <property type="molecule type" value="Genomic_DNA"/>
</dbReference>
<feature type="compositionally biased region" description="Acidic residues" evidence="3">
    <location>
        <begin position="759"/>
        <end position="777"/>
    </location>
</feature>
<dbReference type="FunCoup" id="A0A317XXC3">
    <property type="interactions" value="370"/>
</dbReference>
<evidence type="ECO:0000256" key="3">
    <source>
        <dbReference type="SAM" id="MobiDB-lite"/>
    </source>
</evidence>
<feature type="region of interest" description="Disordered" evidence="3">
    <location>
        <begin position="868"/>
        <end position="908"/>
    </location>
</feature>
<dbReference type="GO" id="GO:0000182">
    <property type="term" value="F:rDNA binding"/>
    <property type="evidence" value="ECO:0007669"/>
    <property type="project" value="TreeGrafter"/>
</dbReference>
<name>A0A317XXC3_9BASI</name>
<proteinExistence type="predicted"/>
<accession>A0A317XXC3</accession>
<keyword evidence="2" id="KW-0539">Nucleus</keyword>
<dbReference type="GO" id="GO:0005730">
    <property type="term" value="C:nucleolus"/>
    <property type="evidence" value="ECO:0007669"/>
    <property type="project" value="InterPro"/>
</dbReference>
<feature type="region of interest" description="Disordered" evidence="3">
    <location>
        <begin position="687"/>
        <end position="707"/>
    </location>
</feature>
<evidence type="ECO:0000313" key="4">
    <source>
        <dbReference type="EMBL" id="PWZ02752.1"/>
    </source>
</evidence>
<reference evidence="4 5" key="1">
    <citation type="journal article" date="2018" name="Mol. Biol. Evol.">
        <title>Broad Genomic Sampling Reveals a Smut Pathogenic Ancestry of the Fungal Clade Ustilaginomycotina.</title>
        <authorList>
            <person name="Kijpornyongpan T."/>
            <person name="Mondo S.J."/>
            <person name="Barry K."/>
            <person name="Sandor L."/>
            <person name="Lee J."/>
            <person name="Lipzen A."/>
            <person name="Pangilinan J."/>
            <person name="LaButti K."/>
            <person name="Hainaut M."/>
            <person name="Henrissat B."/>
            <person name="Grigoriev I.V."/>
            <person name="Spatafora J.W."/>
            <person name="Aime M.C."/>
        </authorList>
    </citation>
    <scope>NUCLEOTIDE SEQUENCE [LARGE SCALE GENOMIC DNA]</scope>
    <source>
        <strain evidence="4 5">MCA 3645</strain>
    </source>
</reference>
<keyword evidence="5" id="KW-1185">Reference proteome</keyword>
<comment type="subcellular location">
    <subcellularLocation>
        <location evidence="1">Nucleus</location>
    </subcellularLocation>
</comment>
<protein>
    <recommendedName>
        <fullName evidence="6">DNA polymerase V</fullName>
    </recommendedName>
</protein>
<dbReference type="OrthoDB" id="342531at2759"/>
<dbReference type="PANTHER" id="PTHR13213:SF2">
    <property type="entry name" value="MYB-BINDING PROTEIN 1A"/>
    <property type="match status" value="1"/>
</dbReference>
<dbReference type="InParanoid" id="A0A317XXC3"/>
<dbReference type="PANTHER" id="PTHR13213">
    <property type="entry name" value="MYB-BINDING PROTEIN 1A FAMILY MEMBER"/>
    <property type="match status" value="1"/>
</dbReference>
<evidence type="ECO:0000313" key="5">
    <source>
        <dbReference type="Proteomes" id="UP000246740"/>
    </source>
</evidence>
<feature type="compositionally biased region" description="Basic and acidic residues" evidence="3">
    <location>
        <begin position="1248"/>
        <end position="1257"/>
    </location>
</feature>
<feature type="compositionally biased region" description="Acidic residues" evidence="3">
    <location>
        <begin position="816"/>
        <end position="850"/>
    </location>
</feature>
<dbReference type="InterPro" id="IPR007015">
    <property type="entry name" value="DNA_pol_V/MYBBP1A"/>
</dbReference>
<evidence type="ECO:0000256" key="2">
    <source>
        <dbReference type="ARBA" id="ARBA00023242"/>
    </source>
</evidence>
<organism evidence="4 5">
    <name type="scientific">Testicularia cyperi</name>
    <dbReference type="NCBI Taxonomy" id="1882483"/>
    <lineage>
        <taxon>Eukaryota</taxon>
        <taxon>Fungi</taxon>
        <taxon>Dikarya</taxon>
        <taxon>Basidiomycota</taxon>
        <taxon>Ustilaginomycotina</taxon>
        <taxon>Ustilaginomycetes</taxon>
        <taxon>Ustilaginales</taxon>
        <taxon>Anthracoideaceae</taxon>
        <taxon>Testicularia</taxon>
    </lineage>
</organism>
<feature type="compositionally biased region" description="Low complexity" evidence="3">
    <location>
        <begin position="895"/>
        <end position="906"/>
    </location>
</feature>
<feature type="region of interest" description="Disordered" evidence="3">
    <location>
        <begin position="1246"/>
        <end position="1294"/>
    </location>
</feature>
<feature type="compositionally biased region" description="Basic residues" evidence="3">
    <location>
        <begin position="1285"/>
        <end position="1294"/>
    </location>
</feature>
<dbReference type="GO" id="GO:0006355">
    <property type="term" value="P:regulation of DNA-templated transcription"/>
    <property type="evidence" value="ECO:0007669"/>
    <property type="project" value="InterPro"/>
</dbReference>
<sequence>MKGNLQLFWEIASSSQDERLRSANELVEELLSQQAVLASTSKITLESATNEDGSDDQDDDAFGEADNVLYVSDEEAESVEETIGNRTVADLMYALRRLLRGLASPRESSRLGFAVVLTELLSRISYALTAREVLVLLLKYSNAENAASRQEKKDLAFAKLFGVMALVQSDLLFQSSSTLGVFKRCIRILIALSQDREWMSESCAWVMVSSFTRLKHTDHQLVWTKDAENWMTSQLSTTREVTPEKLAVLLTLGTGAGPEFYEKSSPALFRREHPLSTANLPQLAKVLREAIPSDKEDAPSGSRSRWQTQIHFVWDLVLDIYFADAPAEAKLSSVPDFFRVVVDESLFSPSSSTDRKSWGFQVFDRALPRAKDTDKPLLFTPNFLRTMISHLGSQDRLLHKAALKSTQTIRDVAASNPDLGFVLVTQLIGKNGHQNFDAITKTKTVEQTLAALDTERVRIYAKHLCDLICHDGQNADDDELDEVNTRRKWTFDQLLFLVRTHSIPKDDTLLVDILTFMAAFGYFEMLKPIKSQSLFGQLPKPAFNDDLRAVSRARFLSCVSELSSNTRVVTHPDGSSKRVQGVAEDGELWLGKAHGILSKLEADKHCKSIFDHDEEIAQKLSEGVKCLDKVRKLESRSTEHAVRERMRALETLLLSALLVSADAADGASDLVEPLCECADRLFSGTASKSSKKKHNKNSANEEASEDGPSGIDLLCDCLLGFLELPSAFLRATATHAFEVFTADMTRESMKLLLSHLQDEEADADEGEGDEEEDEEDDEKHVDMEDADAGKSTMSSAKSKLLLNGNDASMSGTSATSEDEDADTPGDSDDDDDEEDSDEGDEDESDIDETQVVDPELRARVEAILKGNGLADSDEDANAKDSKDSADDADVDADGASDAGSDSSIEFSDMDDDEMMLLDDKLAEVFRQRVSAIRGPKEAKREAIVLRLKTLDLVEIFARKQPQSALMLDFVQPLYELWSNRDQESVQLANKARELLTGRISKAKAVPEDIDPEQAAILLESMHREARDSQSHEVSTVTQSLNGYLTKAALAQDSNVKTALGGKLLETYRASLLDYLMRKACRLPHEFLIDAFRRFPLLGWHLRMDLLDNCRPSASAHAFRQLQAMQMLQAVLTQMAQRPEKEEVLTIVPDVVRCFSEIVNAAVSAEQQDASTAASFKPQRIKDVVKFVLQVARISKRIQPSPEKLQSLWKTPKLAEAAEKLQHADRFKSSSSIHDLTRQLLSIVSAKSETQKKGDAKGSKGQQQPSKKRPAQESEAGDASMSAKSPPKKVKAPKK</sequence>
<feature type="compositionally biased region" description="Basic and acidic residues" evidence="3">
    <location>
        <begin position="876"/>
        <end position="885"/>
    </location>
</feature>
<evidence type="ECO:0000256" key="1">
    <source>
        <dbReference type="ARBA" id="ARBA00004123"/>
    </source>
</evidence>
<dbReference type="Proteomes" id="UP000246740">
    <property type="component" value="Unassembled WGS sequence"/>
</dbReference>
<feature type="region of interest" description="Disordered" evidence="3">
    <location>
        <begin position="758"/>
        <end position="855"/>
    </location>
</feature>